<keyword evidence="1" id="KW-0812">Transmembrane</keyword>
<dbReference type="AlphaFoldDB" id="A0A934PAF1"/>
<keyword evidence="3" id="KW-1185">Reference proteome</keyword>
<sequence>MLITNAIIRGIIPFIIMTTISIIMKYQGIDSFQVKSTFLVGIIVTTVVGASVIYDIENWSLLKQSLVHFVVMLVTVFPCLLISGWFELKNSFDYLKVFGIFLIVGIILWSIAYLILGKLLAK</sequence>
<evidence type="ECO:0000313" key="3">
    <source>
        <dbReference type="Proteomes" id="UP000644875"/>
    </source>
</evidence>
<feature type="transmembrane region" description="Helical" evidence="1">
    <location>
        <begin position="6"/>
        <end position="24"/>
    </location>
</feature>
<dbReference type="InterPro" id="IPR021560">
    <property type="entry name" value="DUF3021"/>
</dbReference>
<evidence type="ECO:0000256" key="1">
    <source>
        <dbReference type="SAM" id="Phobius"/>
    </source>
</evidence>
<feature type="transmembrane region" description="Helical" evidence="1">
    <location>
        <begin position="98"/>
        <end position="116"/>
    </location>
</feature>
<feature type="transmembrane region" description="Helical" evidence="1">
    <location>
        <begin position="66"/>
        <end position="86"/>
    </location>
</feature>
<comment type="caution">
    <text evidence="2">The sequence shown here is derived from an EMBL/GenBank/DDBJ whole genome shotgun (WGS) entry which is preliminary data.</text>
</comment>
<dbReference type="Pfam" id="PF11457">
    <property type="entry name" value="DUF3021"/>
    <property type="match status" value="1"/>
</dbReference>
<proteinExistence type="predicted"/>
<evidence type="ECO:0000313" key="2">
    <source>
        <dbReference type="EMBL" id="MBJ8349828.1"/>
    </source>
</evidence>
<protein>
    <submittedName>
        <fullName evidence="2">DUF3021 family protein</fullName>
    </submittedName>
</protein>
<accession>A0A934PAF1</accession>
<dbReference type="EMBL" id="JAENBP010000004">
    <property type="protein sequence ID" value="MBJ8349828.1"/>
    <property type="molecule type" value="Genomic_DNA"/>
</dbReference>
<dbReference type="RefSeq" id="WP_199567749.1">
    <property type="nucleotide sequence ID" value="NZ_JAENBP010000004.1"/>
</dbReference>
<keyword evidence="1" id="KW-0472">Membrane</keyword>
<gene>
    <name evidence="2" type="ORF">JHK64_04185</name>
</gene>
<keyword evidence="1" id="KW-1133">Transmembrane helix</keyword>
<dbReference type="Proteomes" id="UP000644875">
    <property type="component" value="Unassembled WGS sequence"/>
</dbReference>
<name>A0A934PAF1_9STRE</name>
<organism evidence="2 3">
    <name type="scientific">Streptococcus zalophi</name>
    <dbReference type="NCBI Taxonomy" id="640031"/>
    <lineage>
        <taxon>Bacteria</taxon>
        <taxon>Bacillati</taxon>
        <taxon>Bacillota</taxon>
        <taxon>Bacilli</taxon>
        <taxon>Lactobacillales</taxon>
        <taxon>Streptococcaceae</taxon>
        <taxon>Streptococcus</taxon>
    </lineage>
</organism>
<reference evidence="2 3" key="1">
    <citation type="journal article" date="2021" name="Int. J. Syst. Evol. Microbiol.">
        <title>Streptococcus vicugnae sp. nov., isolated from faeces of alpacas (Vicugna pacos) and cattle (Bos taurus), Streptococcus zalophi sp. nov., and Streptococcus pacificus sp. nov., isolated from respiratory tract of California sea lions (Zalophus californianus).</title>
        <authorList>
            <person name="Volokhov D.V."/>
            <person name="Zagorodnyaya T.A."/>
            <person name="Shen Z."/>
            <person name="Blom J."/>
            <person name="Furtak V.A."/>
            <person name="Eisenberg T."/>
            <person name="Fan P."/>
            <person name="Jeong K.C."/>
            <person name="Gao Y."/>
            <person name="Zhang S."/>
            <person name="Amselle M."/>
        </authorList>
    </citation>
    <scope>NUCLEOTIDE SEQUENCE [LARGE SCALE GENOMIC DNA]</scope>
    <source>
        <strain evidence="3">CSL7508-lung</strain>
    </source>
</reference>
<feature type="transmembrane region" description="Helical" evidence="1">
    <location>
        <begin position="36"/>
        <end position="54"/>
    </location>
</feature>